<dbReference type="PANTHER" id="PTHR35861:SF1">
    <property type="entry name" value="PHAGE TAIL SHEATH PROTEIN"/>
    <property type="match status" value="1"/>
</dbReference>
<name>A0ABR8NC05_9ACTN</name>
<keyword evidence="6" id="KW-1185">Reference proteome</keyword>
<comment type="similarity">
    <text evidence="1">Belongs to the myoviridae tail sheath protein family.</text>
</comment>
<dbReference type="Gene3D" id="3.40.50.11780">
    <property type="match status" value="2"/>
</dbReference>
<evidence type="ECO:0000313" key="5">
    <source>
        <dbReference type="EMBL" id="MBD3925663.1"/>
    </source>
</evidence>
<dbReference type="Proteomes" id="UP000618818">
    <property type="component" value="Unassembled WGS sequence"/>
</dbReference>
<evidence type="ECO:0000259" key="3">
    <source>
        <dbReference type="Pfam" id="PF04984"/>
    </source>
</evidence>
<organism evidence="5 6">
    <name type="scientific">Nocardioides cavernae</name>
    <dbReference type="NCBI Taxonomy" id="1921566"/>
    <lineage>
        <taxon>Bacteria</taxon>
        <taxon>Bacillati</taxon>
        <taxon>Actinomycetota</taxon>
        <taxon>Actinomycetes</taxon>
        <taxon>Propionibacteriales</taxon>
        <taxon>Nocardioidaceae</taxon>
        <taxon>Nocardioides</taxon>
    </lineage>
</organism>
<feature type="domain" description="Tail sheath protein C-terminal" evidence="4">
    <location>
        <begin position="400"/>
        <end position="507"/>
    </location>
</feature>
<dbReference type="InterPro" id="IPR052042">
    <property type="entry name" value="Tail_sheath_structural"/>
</dbReference>
<reference evidence="5 6" key="1">
    <citation type="submission" date="2020-09" db="EMBL/GenBank/DDBJ databases">
        <title>novel species in genus Nocardioides.</title>
        <authorList>
            <person name="Zhang G."/>
        </authorList>
    </citation>
    <scope>NUCLEOTIDE SEQUENCE [LARGE SCALE GENOMIC DNA]</scope>
    <source>
        <strain evidence="5 6">KCTC 39551</strain>
    </source>
</reference>
<sequence length="514" mass="56194">MPEYLAPGVYVEEIERGPKPIEGVATSTAAFLGATELGPSRPRLVTSFSEYMRYFGDIFSDSAFLPYSVRAFFDNGGRRAYIARISGANAVAANVDLAGFALTATGVGTAYHRVQARIEPGTTRNGAGDPVGFRLRIWYWSKAAPNIPYDVQAADDAGGDPPGPRPNVTEDFDDLSVDPASPSYFEKRVNGNSAFVEIEAAGAAPPQLPGGATSAVLADGVDDDVLTLPSFLGDAQDPNQRRGLAALALDRYRDVAIVHAPAAASDVVQAVITHCERNRFRFAVVDSEADQADASNLDPRTTLRDSTYASFYYPWIFVSDPRSGARRKVPPGGAVCGIYALTDNTTGVWKAPANEVVAGAIDIEYEVTTGTQEVLNPRGVNAIRRFPGRGIRVWGARTLSSDPLWKYTNVRRLFIFLEASIYYSTQWVVFEPNDPRLWARVQQTITLFLRTQWREGALFGEKEEEAFRVVVGRATMTEDDILNGRLIVEIGIAPVRPAEFVIFRVYQQTQEATS</sequence>
<dbReference type="InterPro" id="IPR020287">
    <property type="entry name" value="Tail_sheath_C"/>
</dbReference>
<gene>
    <name evidence="5" type="ORF">IEZ26_13600</name>
</gene>
<dbReference type="Pfam" id="PF17482">
    <property type="entry name" value="Phage_sheath_1C"/>
    <property type="match status" value="1"/>
</dbReference>
<dbReference type="InterPro" id="IPR035089">
    <property type="entry name" value="Phage_sheath_subtilisin"/>
</dbReference>
<dbReference type="PANTHER" id="PTHR35861">
    <property type="match status" value="1"/>
</dbReference>
<evidence type="ECO:0000313" key="6">
    <source>
        <dbReference type="Proteomes" id="UP000618818"/>
    </source>
</evidence>
<evidence type="ECO:0000256" key="1">
    <source>
        <dbReference type="ARBA" id="ARBA00008005"/>
    </source>
</evidence>
<comment type="caution">
    <text evidence="5">The sequence shown here is derived from an EMBL/GenBank/DDBJ whole genome shotgun (WGS) entry which is preliminary data.</text>
</comment>
<accession>A0ABR8NC05</accession>
<dbReference type="EMBL" id="JACXYZ010000002">
    <property type="protein sequence ID" value="MBD3925663.1"/>
    <property type="molecule type" value="Genomic_DNA"/>
</dbReference>
<proteinExistence type="inferred from homology"/>
<evidence type="ECO:0000259" key="4">
    <source>
        <dbReference type="Pfam" id="PF17482"/>
    </source>
</evidence>
<dbReference type="RefSeq" id="WP_191195549.1">
    <property type="nucleotide sequence ID" value="NZ_JACXYZ010000002.1"/>
</dbReference>
<evidence type="ECO:0000256" key="2">
    <source>
        <dbReference type="SAM" id="MobiDB-lite"/>
    </source>
</evidence>
<feature type="domain" description="Tail sheath protein subtilisin-like" evidence="3">
    <location>
        <begin position="255"/>
        <end position="399"/>
    </location>
</feature>
<feature type="region of interest" description="Disordered" evidence="2">
    <location>
        <begin position="152"/>
        <end position="174"/>
    </location>
</feature>
<protein>
    <submittedName>
        <fullName evidence="5">Phage tail sheath family protein</fullName>
    </submittedName>
</protein>
<dbReference type="Pfam" id="PF04984">
    <property type="entry name" value="Phage_sheath_1"/>
    <property type="match status" value="1"/>
</dbReference>